<gene>
    <name evidence="7" type="ORF">EVOR1521_LOCUS30225</name>
</gene>
<evidence type="ECO:0000256" key="1">
    <source>
        <dbReference type="ARBA" id="ARBA00004138"/>
    </source>
</evidence>
<keyword evidence="4" id="KW-0969">Cilium</keyword>
<comment type="caution">
    <text evidence="7">The sequence shown here is derived from an EMBL/GenBank/DDBJ whole genome shotgun (WGS) entry which is preliminary data.</text>
</comment>
<dbReference type="EMBL" id="CAUJNA010003748">
    <property type="protein sequence ID" value="CAJ1409023.1"/>
    <property type="molecule type" value="Genomic_DNA"/>
</dbReference>
<organism evidence="7 8">
    <name type="scientific">Effrenium voratum</name>
    <dbReference type="NCBI Taxonomy" id="2562239"/>
    <lineage>
        <taxon>Eukaryota</taxon>
        <taxon>Sar</taxon>
        <taxon>Alveolata</taxon>
        <taxon>Dinophyceae</taxon>
        <taxon>Suessiales</taxon>
        <taxon>Symbiodiniaceae</taxon>
        <taxon>Effrenium</taxon>
    </lineage>
</organism>
<keyword evidence="5" id="KW-0966">Cell projection</keyword>
<dbReference type="Proteomes" id="UP001178507">
    <property type="component" value="Unassembled WGS sequence"/>
</dbReference>
<evidence type="ECO:0000256" key="5">
    <source>
        <dbReference type="ARBA" id="ARBA00023273"/>
    </source>
</evidence>
<dbReference type="GO" id="GO:0005737">
    <property type="term" value="C:cytoplasm"/>
    <property type="evidence" value="ECO:0007669"/>
    <property type="project" value="UniProtKB-SubCell"/>
</dbReference>
<proteinExistence type="predicted"/>
<evidence type="ECO:0000313" key="8">
    <source>
        <dbReference type="Proteomes" id="UP001178507"/>
    </source>
</evidence>
<keyword evidence="8" id="KW-1185">Reference proteome</keyword>
<dbReference type="InterPro" id="IPR023379">
    <property type="entry name" value="BART_dom"/>
</dbReference>
<keyword evidence="3" id="KW-0963">Cytoplasm</keyword>
<dbReference type="GO" id="GO:0005929">
    <property type="term" value="C:cilium"/>
    <property type="evidence" value="ECO:0007669"/>
    <property type="project" value="UniProtKB-SubCell"/>
</dbReference>
<feature type="domain" description="BART" evidence="6">
    <location>
        <begin position="99"/>
        <end position="162"/>
    </location>
</feature>
<dbReference type="AlphaFoldDB" id="A0AA36JMM1"/>
<dbReference type="Gene3D" id="1.20.1520.10">
    <property type="entry name" value="ADP-ribosylation factor-like 2-binding protein, domain"/>
    <property type="match status" value="1"/>
</dbReference>
<sequence>MAEVAIHLHLHSHAHPPGPINDGSLAYRLEDYLLSASCLMELNAFAQRHAWKFDEVGPSSPKHDHPHDWHDIFQDRFCLAMYEMNQHMSVLSSIIPQAQEYEEMMRRRTDQFLDREGVTAEQAVEECFRMKNEGNSKFQYFEYLAAAVDYRKFHALMLDFKEGRRNLTHWWTCLQLEEDD</sequence>
<accession>A0AA36JMM1</accession>
<evidence type="ECO:0000259" key="6">
    <source>
        <dbReference type="Pfam" id="PF11527"/>
    </source>
</evidence>
<dbReference type="Pfam" id="PF11527">
    <property type="entry name" value="ARL2_Bind_BART"/>
    <property type="match status" value="1"/>
</dbReference>
<dbReference type="InterPro" id="IPR042541">
    <property type="entry name" value="BART_sf"/>
</dbReference>
<evidence type="ECO:0000256" key="2">
    <source>
        <dbReference type="ARBA" id="ARBA00004496"/>
    </source>
</evidence>
<reference evidence="7" key="1">
    <citation type="submission" date="2023-08" db="EMBL/GenBank/DDBJ databases">
        <authorList>
            <person name="Chen Y."/>
            <person name="Shah S."/>
            <person name="Dougan E. K."/>
            <person name="Thang M."/>
            <person name="Chan C."/>
        </authorList>
    </citation>
    <scope>NUCLEOTIDE SEQUENCE</scope>
</reference>
<evidence type="ECO:0000256" key="4">
    <source>
        <dbReference type="ARBA" id="ARBA00023069"/>
    </source>
</evidence>
<evidence type="ECO:0000256" key="3">
    <source>
        <dbReference type="ARBA" id="ARBA00022490"/>
    </source>
</evidence>
<protein>
    <recommendedName>
        <fullName evidence="6">BART domain-containing protein</fullName>
    </recommendedName>
</protein>
<comment type="subcellular location">
    <subcellularLocation>
        <location evidence="1">Cell projection</location>
        <location evidence="1">Cilium</location>
    </subcellularLocation>
    <subcellularLocation>
        <location evidence="2">Cytoplasm</location>
    </subcellularLocation>
</comment>
<evidence type="ECO:0000313" key="7">
    <source>
        <dbReference type="EMBL" id="CAJ1409023.1"/>
    </source>
</evidence>
<name>A0AA36JMM1_9DINO</name>